<evidence type="ECO:0000256" key="1">
    <source>
        <dbReference type="ARBA" id="ARBA00006930"/>
    </source>
</evidence>
<keyword evidence="8" id="KW-1185">Reference proteome</keyword>
<evidence type="ECO:0000313" key="7">
    <source>
        <dbReference type="EMBL" id="MBO2990290.1"/>
    </source>
</evidence>
<feature type="region of interest" description="Disordered" evidence="5">
    <location>
        <begin position="583"/>
        <end position="602"/>
    </location>
</feature>
<dbReference type="Pfam" id="PF13476">
    <property type="entry name" value="AAA_23"/>
    <property type="match status" value="1"/>
</dbReference>
<feature type="compositionally biased region" description="Basic and acidic residues" evidence="5">
    <location>
        <begin position="583"/>
        <end position="599"/>
    </location>
</feature>
<gene>
    <name evidence="7" type="ORF">J4H85_09835</name>
</gene>
<evidence type="ECO:0000259" key="6">
    <source>
        <dbReference type="Pfam" id="PF13476"/>
    </source>
</evidence>
<proteinExistence type="inferred from homology"/>
<reference evidence="7" key="1">
    <citation type="submission" date="2021-03" db="EMBL/GenBank/DDBJ databases">
        <title>Leucobacter chromiisoli sp. nov., isolated from chromium-containing soil of chemical plant.</title>
        <authorList>
            <person name="Xu Z."/>
        </authorList>
    </citation>
    <scope>NUCLEOTIDE SEQUENCE</scope>
    <source>
        <strain evidence="7">K 70/01</strain>
    </source>
</reference>
<name>A0A939QDR8_9MICO</name>
<keyword evidence="4" id="KW-0175">Coiled coil</keyword>
<organism evidence="7 8">
    <name type="scientific">Leucobacter tardus</name>
    <dbReference type="NCBI Taxonomy" id="501483"/>
    <lineage>
        <taxon>Bacteria</taxon>
        <taxon>Bacillati</taxon>
        <taxon>Actinomycetota</taxon>
        <taxon>Actinomycetes</taxon>
        <taxon>Micrococcales</taxon>
        <taxon>Microbacteriaceae</taxon>
        <taxon>Leucobacter</taxon>
    </lineage>
</organism>
<dbReference type="Gene3D" id="3.40.50.300">
    <property type="entry name" value="P-loop containing nucleotide triphosphate hydrolases"/>
    <property type="match status" value="2"/>
</dbReference>
<evidence type="ECO:0000256" key="4">
    <source>
        <dbReference type="SAM" id="Coils"/>
    </source>
</evidence>
<evidence type="ECO:0000256" key="5">
    <source>
        <dbReference type="SAM" id="MobiDB-lite"/>
    </source>
</evidence>
<dbReference type="Proteomes" id="UP000668403">
    <property type="component" value="Unassembled WGS sequence"/>
</dbReference>
<accession>A0A939QDR8</accession>
<comment type="subunit">
    <text evidence="2">Heterodimer of SbcC and SbcD.</text>
</comment>
<feature type="region of interest" description="Disordered" evidence="5">
    <location>
        <begin position="1000"/>
        <end position="1023"/>
    </location>
</feature>
<dbReference type="AlphaFoldDB" id="A0A939QDR8"/>
<dbReference type="PANTHER" id="PTHR32114">
    <property type="entry name" value="ABC TRANSPORTER ABCH.3"/>
    <property type="match status" value="1"/>
</dbReference>
<feature type="coiled-coil region" evidence="4">
    <location>
        <begin position="402"/>
        <end position="429"/>
    </location>
</feature>
<dbReference type="EMBL" id="JAGFBF010000005">
    <property type="protein sequence ID" value="MBO2990290.1"/>
    <property type="molecule type" value="Genomic_DNA"/>
</dbReference>
<feature type="coiled-coil region" evidence="4">
    <location>
        <begin position="614"/>
        <end position="655"/>
    </location>
</feature>
<dbReference type="SUPFAM" id="SSF52540">
    <property type="entry name" value="P-loop containing nucleoside triphosphate hydrolases"/>
    <property type="match status" value="1"/>
</dbReference>
<sequence>MRILELELEAFGPFRDRQRVDFARASESGLMLIAGRTGSGKSSLLDAISFALYGSVPRYDGRVGRVRSDHADPSQATRVRLDFEMGDDRYRVERLPEWQRPKQRGEGTTLQKAEARLWAWDRTAGSDGGGDWRGLASRPADVGPELHAIIGLSLDQFLQVVLLAQGGFQRFLHADDQERQATLRTLFRTERFADIERVLVERRSALGERVGQAQARIDAFLEQAESAATDPEGSAPDASEAKDAATGSSATARRERVAASIAQERLACDRLRADAAESVAAADRADHAAREARRIAERQRRLSAARARATELDARASDIAAAREQLAAAERAERALDRVRRAEQAELRRTVASASLDERRDRFAAARSAAGRTAEDAGSALRDSVAGTLALLEERRADEAALEASAQRCDDLEHRIETLATAHARIETRAHELPQLLVSAQEAVAAAERRAAPLAELTVARDRALTVRDAARRVPELVDQLTSAQQRSADSAQTAATAAATVRDLLARRLGGMAGELAQQLAAGEPCAVCGSREHPAPAVQDDPVAPEAIDRAEHAAADAQARLESARAAEREVDTVLAETRARAEHASPDSAEERAHAAETALADAVASAESLASVRDRATELDRELAGVAEETRRTAEQLAEARRELTTAQAQHVDRTAAVERAREGFPSIAARMEAERALRDAIDAVITATADLRAAEAAAAQAGDEQTAILTELGFADVADVRDAARSAEKRTALRDRISEHEVATERNAGVLADPELQDLPEAAVALDEAEAALASARDTARRHETAASTAEQRVAAREDALARLDAALEAGAAGEAELLHLRRLADTVQGKDPNTRRMRLEVFVLAARLEAIVAAANGRLRRMVGGRYTLEHDDDVRSRGRQSGLGLRVMDEYTGRSRSAASLSGGETFLTSLALALGLADVVTAESGGITLDTLFVDEGFGSLDPGALDEAMATLDGLREGGRTVALISHVAEMQERIPAKLEVVVDGRGVSSLRGDGVEPSSAPRRTARPPSERR</sequence>
<evidence type="ECO:0000313" key="8">
    <source>
        <dbReference type="Proteomes" id="UP000668403"/>
    </source>
</evidence>
<protein>
    <recommendedName>
        <fullName evidence="3">Nuclease SbcCD subunit C</fullName>
    </recommendedName>
</protein>
<evidence type="ECO:0000256" key="3">
    <source>
        <dbReference type="ARBA" id="ARBA00013368"/>
    </source>
</evidence>
<dbReference type="GO" id="GO:0016887">
    <property type="term" value="F:ATP hydrolysis activity"/>
    <property type="evidence" value="ECO:0007669"/>
    <property type="project" value="InterPro"/>
</dbReference>
<dbReference type="PANTHER" id="PTHR32114:SF2">
    <property type="entry name" value="ABC TRANSPORTER ABCH.3"/>
    <property type="match status" value="1"/>
</dbReference>
<dbReference type="InterPro" id="IPR027417">
    <property type="entry name" value="P-loop_NTPase"/>
</dbReference>
<dbReference type="GO" id="GO:0006302">
    <property type="term" value="P:double-strand break repair"/>
    <property type="evidence" value="ECO:0007669"/>
    <property type="project" value="InterPro"/>
</dbReference>
<feature type="coiled-coil region" evidence="4">
    <location>
        <begin position="295"/>
        <end position="349"/>
    </location>
</feature>
<evidence type="ECO:0000256" key="2">
    <source>
        <dbReference type="ARBA" id="ARBA00011322"/>
    </source>
</evidence>
<dbReference type="InterPro" id="IPR038729">
    <property type="entry name" value="Rad50/SbcC_AAA"/>
</dbReference>
<feature type="region of interest" description="Disordered" evidence="5">
    <location>
        <begin position="225"/>
        <end position="256"/>
    </location>
</feature>
<feature type="domain" description="Rad50/SbcC-type AAA" evidence="6">
    <location>
        <begin position="5"/>
        <end position="189"/>
    </location>
</feature>
<comment type="caution">
    <text evidence="7">The sequence shown here is derived from an EMBL/GenBank/DDBJ whole genome shotgun (WGS) entry which is preliminary data.</text>
</comment>
<dbReference type="RefSeq" id="WP_208239169.1">
    <property type="nucleotide sequence ID" value="NZ_BAAAQU010000002.1"/>
</dbReference>
<comment type="similarity">
    <text evidence="1">Belongs to the SMC family. SbcC subfamily.</text>
</comment>
<feature type="coiled-coil region" evidence="4">
    <location>
        <begin position="772"/>
        <end position="799"/>
    </location>
</feature>